<feature type="domain" description="WRC" evidence="8">
    <location>
        <begin position="76"/>
        <end position="120"/>
    </location>
</feature>
<dbReference type="PROSITE" id="PS51666">
    <property type="entry name" value="QLQ"/>
    <property type="match status" value="1"/>
</dbReference>
<dbReference type="InterPro" id="IPR031137">
    <property type="entry name" value="GRF"/>
</dbReference>
<gene>
    <name evidence="10" type="primary">LOC113874730</name>
</gene>
<dbReference type="Proteomes" id="UP000694853">
    <property type="component" value="Unplaced"/>
</dbReference>
<dbReference type="GO" id="GO:0006355">
    <property type="term" value="P:regulation of DNA-templated transcription"/>
    <property type="evidence" value="ECO:0007669"/>
    <property type="project" value="InterPro"/>
</dbReference>
<protein>
    <recommendedName>
        <fullName evidence="5">Growth-regulating factor</fullName>
    </recommendedName>
</protein>
<dbReference type="RefSeq" id="XP_027368745.1">
    <property type="nucleotide sequence ID" value="XM_027512944.1"/>
</dbReference>
<dbReference type="KEGG" id="aprc:113874730"/>
<proteinExistence type="inferred from homology"/>
<reference evidence="9" key="1">
    <citation type="journal article" date="2019" name="Toxins">
        <title>Detection of Abrin-Like and Prepropulchellin-Like Toxin Genes and Transcripts Using Whole Genome Sequencing and Full-Length Transcript Sequencing of Abrus precatorius.</title>
        <authorList>
            <person name="Hovde B.T."/>
            <person name="Daligault H.E."/>
            <person name="Hanschen E.R."/>
            <person name="Kunde Y.A."/>
            <person name="Johnson M.B."/>
            <person name="Starkenburg S.R."/>
            <person name="Johnson S.L."/>
        </authorList>
    </citation>
    <scope>NUCLEOTIDE SEQUENCE [LARGE SCALE GENOMIC DNA]</scope>
</reference>
<dbReference type="PANTHER" id="PTHR31602">
    <property type="entry name" value="GROWTH-REGULATING FACTOR 5"/>
    <property type="match status" value="1"/>
</dbReference>
<dbReference type="InterPro" id="IPR014978">
    <property type="entry name" value="Gln-Leu-Gln_QLQ"/>
</dbReference>
<evidence type="ECO:0000259" key="7">
    <source>
        <dbReference type="PROSITE" id="PS51666"/>
    </source>
</evidence>
<feature type="short sequence motif" description="Bipartite nuclear localization signal" evidence="4">
    <location>
        <begin position="109"/>
        <end position="116"/>
    </location>
</feature>
<evidence type="ECO:0000256" key="4">
    <source>
        <dbReference type="PROSITE-ProRule" id="PRU01002"/>
    </source>
</evidence>
<evidence type="ECO:0000256" key="2">
    <source>
        <dbReference type="ARBA" id="ARBA00008122"/>
    </source>
</evidence>
<keyword evidence="5" id="KW-0010">Activator</keyword>
<dbReference type="Pfam" id="PF08880">
    <property type="entry name" value="QLQ"/>
    <property type="match status" value="1"/>
</dbReference>
<evidence type="ECO:0000313" key="10">
    <source>
        <dbReference type="RefSeq" id="XP_027368745.1"/>
    </source>
</evidence>
<comment type="similarity">
    <text evidence="2 5">Belongs to the GRF family.</text>
</comment>
<comment type="domain">
    <text evidence="5">The QLQ domain and WRC domain may be involved in protein-protein interaction and DNA-binding, respectively.</text>
</comment>
<comment type="function">
    <text evidence="5">Transcription activator.</text>
</comment>
<feature type="region of interest" description="Disordered" evidence="6">
    <location>
        <begin position="314"/>
        <end position="344"/>
    </location>
</feature>
<dbReference type="GO" id="GO:0005634">
    <property type="term" value="C:nucleus"/>
    <property type="evidence" value="ECO:0007669"/>
    <property type="project" value="UniProtKB-SubCell"/>
</dbReference>
<dbReference type="PANTHER" id="PTHR31602:SF46">
    <property type="entry name" value="GROWTH-REGULATING FACTOR 6"/>
    <property type="match status" value="1"/>
</dbReference>
<comment type="subcellular location">
    <subcellularLocation>
        <location evidence="1 4 5">Nucleus</location>
    </subcellularLocation>
</comment>
<feature type="short sequence motif" description="Bipartite nuclear localization signal" evidence="4">
    <location>
        <begin position="81"/>
        <end position="91"/>
    </location>
</feature>
<keyword evidence="5" id="KW-0805">Transcription regulation</keyword>
<accession>A0A8B8MJH9</accession>
<reference evidence="10" key="2">
    <citation type="submission" date="2025-08" db="UniProtKB">
        <authorList>
            <consortium name="RefSeq"/>
        </authorList>
    </citation>
    <scope>IDENTIFICATION</scope>
    <source>
        <tissue evidence="10">Young leaves</tissue>
    </source>
</reference>
<keyword evidence="9" id="KW-1185">Reference proteome</keyword>
<name>A0A8B8MJH9_ABRPR</name>
<dbReference type="Pfam" id="PF08879">
    <property type="entry name" value="WRC"/>
    <property type="match status" value="1"/>
</dbReference>
<feature type="domain" description="QLQ" evidence="7">
    <location>
        <begin position="8"/>
        <end position="43"/>
    </location>
</feature>
<dbReference type="AlphaFoldDB" id="A0A8B8MJH9"/>
<evidence type="ECO:0000256" key="1">
    <source>
        <dbReference type="ARBA" id="ARBA00004123"/>
    </source>
</evidence>
<evidence type="ECO:0000256" key="6">
    <source>
        <dbReference type="SAM" id="MobiDB-lite"/>
    </source>
</evidence>
<dbReference type="GO" id="GO:0005524">
    <property type="term" value="F:ATP binding"/>
    <property type="evidence" value="ECO:0007669"/>
    <property type="project" value="UniProtKB-UniRule"/>
</dbReference>
<dbReference type="OrthoDB" id="1927209at2759"/>
<keyword evidence="5" id="KW-0804">Transcription</keyword>
<evidence type="ECO:0000256" key="5">
    <source>
        <dbReference type="RuleBase" id="RU367127"/>
    </source>
</evidence>
<dbReference type="GO" id="GO:0099402">
    <property type="term" value="P:plant organ development"/>
    <property type="evidence" value="ECO:0007669"/>
    <property type="project" value="UniProtKB-ARBA"/>
</dbReference>
<evidence type="ECO:0000259" key="8">
    <source>
        <dbReference type="PROSITE" id="PS51667"/>
    </source>
</evidence>
<dbReference type="GeneID" id="113874730"/>
<feature type="compositionally biased region" description="Basic and acidic residues" evidence="6">
    <location>
        <begin position="314"/>
        <end position="329"/>
    </location>
</feature>
<evidence type="ECO:0000256" key="3">
    <source>
        <dbReference type="ARBA" id="ARBA00023242"/>
    </source>
</evidence>
<dbReference type="GO" id="GO:0006351">
    <property type="term" value="P:DNA-templated transcription"/>
    <property type="evidence" value="ECO:0007669"/>
    <property type="project" value="UniProtKB-UniRule"/>
</dbReference>
<dbReference type="SMART" id="SM00951">
    <property type="entry name" value="QLQ"/>
    <property type="match status" value="1"/>
</dbReference>
<sequence length="371" mass="42218">MNARNRFPFTPSQWQELEHQALIYKYMASGISIPPDLLFTIKRSYIDSPLSSRLMSHQPQHFGWNYLPMGLGRKIDPEPGRCRRTDGKKWRCSKEAYPDSKYCERHMHRGKNRSRKPVEVLKTTPTATNTDASTPTILSITKHSPALTPTTHSLSVSSHDTFHHHHPHSFLYHTPPSRPSSASAFSFQDNSAPLFLENGSSSHNNNTHCRNRYVYGLKEEVDEHAFFTEPSGTMRSFSASSMEDSWQLTPLTISSSSSSKQRSCSGLSNDNNTEYSYLQLQSRNDNNSKQPQQDHGCYISGSDIKCETFMKLGKEEEEEPQKTVHRFFDEWPPPKSRGSWLDLDDKSSTTQLSISIPTSSHDFTTFSSRDG</sequence>
<dbReference type="PROSITE" id="PS51667">
    <property type="entry name" value="WRC"/>
    <property type="match status" value="1"/>
</dbReference>
<evidence type="ECO:0000313" key="9">
    <source>
        <dbReference type="Proteomes" id="UP000694853"/>
    </source>
</evidence>
<dbReference type="InterPro" id="IPR014977">
    <property type="entry name" value="WRC_dom"/>
</dbReference>
<organism evidence="9 10">
    <name type="scientific">Abrus precatorius</name>
    <name type="common">Indian licorice</name>
    <name type="synonym">Glycine abrus</name>
    <dbReference type="NCBI Taxonomy" id="3816"/>
    <lineage>
        <taxon>Eukaryota</taxon>
        <taxon>Viridiplantae</taxon>
        <taxon>Streptophyta</taxon>
        <taxon>Embryophyta</taxon>
        <taxon>Tracheophyta</taxon>
        <taxon>Spermatophyta</taxon>
        <taxon>Magnoliopsida</taxon>
        <taxon>eudicotyledons</taxon>
        <taxon>Gunneridae</taxon>
        <taxon>Pentapetalae</taxon>
        <taxon>rosids</taxon>
        <taxon>fabids</taxon>
        <taxon>Fabales</taxon>
        <taxon>Fabaceae</taxon>
        <taxon>Papilionoideae</taxon>
        <taxon>50 kb inversion clade</taxon>
        <taxon>NPAAA clade</taxon>
        <taxon>indigoferoid/millettioid clade</taxon>
        <taxon>Abreae</taxon>
        <taxon>Abrus</taxon>
    </lineage>
</organism>
<keyword evidence="3 4" id="KW-0539">Nucleus</keyword>